<organism evidence="2 3">
    <name type="scientific">Marinobacter salarius</name>
    <dbReference type="NCBI Taxonomy" id="1420917"/>
    <lineage>
        <taxon>Bacteria</taxon>
        <taxon>Pseudomonadati</taxon>
        <taxon>Pseudomonadota</taxon>
        <taxon>Gammaproteobacteria</taxon>
        <taxon>Pseudomonadales</taxon>
        <taxon>Marinobacteraceae</taxon>
        <taxon>Marinobacter</taxon>
    </lineage>
</organism>
<feature type="transmembrane region" description="Helical" evidence="1">
    <location>
        <begin position="40"/>
        <end position="58"/>
    </location>
</feature>
<dbReference type="EMBL" id="CP007152">
    <property type="protein sequence ID" value="AHI33396.1"/>
    <property type="molecule type" value="Genomic_DNA"/>
</dbReference>
<dbReference type="KEGG" id="msr:AU15_20160"/>
<name>W5YWC6_9GAMM</name>
<protein>
    <submittedName>
        <fullName evidence="2">Uncharacterized protein</fullName>
    </submittedName>
</protein>
<evidence type="ECO:0000313" key="2">
    <source>
        <dbReference type="EMBL" id="AHI33396.1"/>
    </source>
</evidence>
<dbReference type="AlphaFoldDB" id="W5YWC6"/>
<keyword evidence="1" id="KW-0812">Transmembrane</keyword>
<dbReference type="HOGENOM" id="CLU_2130501_0_0_6"/>
<evidence type="ECO:0000313" key="3">
    <source>
        <dbReference type="Proteomes" id="UP000035081"/>
    </source>
</evidence>
<gene>
    <name evidence="2" type="ORF">AU15_20160</name>
</gene>
<accession>W5YWC6</accession>
<sequence>MDKTIVHNGIARKCSLGAGVALLFLVSLYAGDGVSFQETWGWICGGILCGFAAIHPISKVYERSAQKYGEYCEVTGRSHITITERLALYSKSRCTPPMLFTTSLTMFTTATSS</sequence>
<reference evidence="2 3" key="1">
    <citation type="journal article" date="2014" name="Genome Announc.">
        <title>Draft Genome Sequences of Marinobacter similis A3d10T and Marinobacter salarius R9SW1T.</title>
        <authorList>
            <person name="Ivanova E.P."/>
            <person name="Ng H.J."/>
            <person name="Webb H.K."/>
            <person name="Feng G."/>
            <person name="Oshima K."/>
            <person name="Hattori M."/>
            <person name="Ohkuma M."/>
            <person name="Sergeev A.F."/>
            <person name="Mikhailov V.V."/>
            <person name="Crawford R.J."/>
            <person name="Sawabe T."/>
        </authorList>
    </citation>
    <scope>NUCLEOTIDE SEQUENCE [LARGE SCALE GENOMIC DNA]</scope>
    <source>
        <strain evidence="3">A3d10 and R9SW1</strain>
    </source>
</reference>
<proteinExistence type="predicted"/>
<keyword evidence="1" id="KW-0472">Membrane</keyword>
<evidence type="ECO:0000256" key="1">
    <source>
        <dbReference type="SAM" id="Phobius"/>
    </source>
</evidence>
<keyword evidence="1" id="KW-1133">Transmembrane helix</keyword>
<dbReference type="Proteomes" id="UP000035081">
    <property type="component" value="Chromosome"/>
</dbReference>